<dbReference type="Proteomes" id="UP000828390">
    <property type="component" value="Unassembled WGS sequence"/>
</dbReference>
<reference evidence="2" key="1">
    <citation type="journal article" date="2019" name="bioRxiv">
        <title>The Genome of the Zebra Mussel, Dreissena polymorpha: A Resource for Invasive Species Research.</title>
        <authorList>
            <person name="McCartney M.A."/>
            <person name="Auch B."/>
            <person name="Kono T."/>
            <person name="Mallez S."/>
            <person name="Zhang Y."/>
            <person name="Obille A."/>
            <person name="Becker A."/>
            <person name="Abrahante J.E."/>
            <person name="Garbe J."/>
            <person name="Badalamenti J.P."/>
            <person name="Herman A."/>
            <person name="Mangelson H."/>
            <person name="Liachko I."/>
            <person name="Sullivan S."/>
            <person name="Sone E.D."/>
            <person name="Koren S."/>
            <person name="Silverstein K.A.T."/>
            <person name="Beckman K.B."/>
            <person name="Gohl D.M."/>
        </authorList>
    </citation>
    <scope>NUCLEOTIDE SEQUENCE</scope>
    <source>
        <strain evidence="2">Duluth1</strain>
        <tissue evidence="2">Whole animal</tissue>
    </source>
</reference>
<evidence type="ECO:0000313" key="3">
    <source>
        <dbReference type="Proteomes" id="UP000828390"/>
    </source>
</evidence>
<organism evidence="2 3">
    <name type="scientific">Dreissena polymorpha</name>
    <name type="common">Zebra mussel</name>
    <name type="synonym">Mytilus polymorpha</name>
    <dbReference type="NCBI Taxonomy" id="45954"/>
    <lineage>
        <taxon>Eukaryota</taxon>
        <taxon>Metazoa</taxon>
        <taxon>Spiralia</taxon>
        <taxon>Lophotrochozoa</taxon>
        <taxon>Mollusca</taxon>
        <taxon>Bivalvia</taxon>
        <taxon>Autobranchia</taxon>
        <taxon>Heteroconchia</taxon>
        <taxon>Euheterodonta</taxon>
        <taxon>Imparidentia</taxon>
        <taxon>Neoheterodontei</taxon>
        <taxon>Myida</taxon>
        <taxon>Dreissenoidea</taxon>
        <taxon>Dreissenidae</taxon>
        <taxon>Dreissena</taxon>
    </lineage>
</organism>
<sequence>MGNKCCGSRSIRTSSKEKRTLKKNEEHSLNSSSLNEHHADDHKWRDFLLPKMLIYHQAISPSHQTVNCPLGTTEYQTLNQMKGQR</sequence>
<dbReference type="EMBL" id="JAIWYP010000007">
    <property type="protein sequence ID" value="KAH3795793.1"/>
    <property type="molecule type" value="Genomic_DNA"/>
</dbReference>
<comment type="caution">
    <text evidence="2">The sequence shown here is derived from an EMBL/GenBank/DDBJ whole genome shotgun (WGS) entry which is preliminary data.</text>
</comment>
<feature type="region of interest" description="Disordered" evidence="1">
    <location>
        <begin position="1"/>
        <end position="38"/>
    </location>
</feature>
<gene>
    <name evidence="2" type="ORF">DPMN_149354</name>
</gene>
<protein>
    <submittedName>
        <fullName evidence="2">Uncharacterized protein</fullName>
    </submittedName>
</protein>
<proteinExistence type="predicted"/>
<feature type="compositionally biased region" description="Basic and acidic residues" evidence="1">
    <location>
        <begin position="14"/>
        <end position="28"/>
    </location>
</feature>
<evidence type="ECO:0000313" key="2">
    <source>
        <dbReference type="EMBL" id="KAH3795793.1"/>
    </source>
</evidence>
<evidence type="ECO:0000256" key="1">
    <source>
        <dbReference type="SAM" id="MobiDB-lite"/>
    </source>
</evidence>
<reference evidence="2" key="2">
    <citation type="submission" date="2020-11" db="EMBL/GenBank/DDBJ databases">
        <authorList>
            <person name="McCartney M.A."/>
            <person name="Auch B."/>
            <person name="Kono T."/>
            <person name="Mallez S."/>
            <person name="Becker A."/>
            <person name="Gohl D.M."/>
            <person name="Silverstein K.A.T."/>
            <person name="Koren S."/>
            <person name="Bechman K.B."/>
            <person name="Herman A."/>
            <person name="Abrahante J.E."/>
            <person name="Garbe J."/>
        </authorList>
    </citation>
    <scope>NUCLEOTIDE SEQUENCE</scope>
    <source>
        <strain evidence="2">Duluth1</strain>
        <tissue evidence="2">Whole animal</tissue>
    </source>
</reference>
<name>A0A9D4FE86_DREPO</name>
<keyword evidence="3" id="KW-1185">Reference proteome</keyword>
<dbReference type="AlphaFoldDB" id="A0A9D4FE86"/>
<accession>A0A9D4FE86</accession>